<proteinExistence type="predicted"/>
<keyword evidence="4" id="KW-1185">Reference proteome</keyword>
<organism evidence="3 4">
    <name type="scientific">Periconia digitata</name>
    <dbReference type="NCBI Taxonomy" id="1303443"/>
    <lineage>
        <taxon>Eukaryota</taxon>
        <taxon>Fungi</taxon>
        <taxon>Dikarya</taxon>
        <taxon>Ascomycota</taxon>
        <taxon>Pezizomycotina</taxon>
        <taxon>Dothideomycetes</taxon>
        <taxon>Pleosporomycetidae</taxon>
        <taxon>Pleosporales</taxon>
        <taxon>Massarineae</taxon>
        <taxon>Periconiaceae</taxon>
        <taxon>Periconia</taxon>
    </lineage>
</organism>
<sequence>MKSNDFQNAKQPKIGCNSNTESDNGPTNPQTISQSRSLIDELRHKTLENQSHLNRIQVLIAENQELRQKMRAQSEDRRSANEEGKATQAAVEALAEKTDALAETIYRMEEKVDGLNNASGIHRLEDRLIDIEARLPTTPHQGELIDDSDTCSENSDSTATDIDTDDEMGALLGLSEHVKMAIFLCSWGLWVWLHPRDR</sequence>
<evidence type="ECO:0000313" key="4">
    <source>
        <dbReference type="Proteomes" id="UP001152607"/>
    </source>
</evidence>
<feature type="coiled-coil region" evidence="1">
    <location>
        <begin position="49"/>
        <end position="83"/>
    </location>
</feature>
<evidence type="ECO:0000256" key="2">
    <source>
        <dbReference type="SAM" id="MobiDB-lite"/>
    </source>
</evidence>
<accession>A0A9W4UD90</accession>
<reference evidence="3" key="1">
    <citation type="submission" date="2023-01" db="EMBL/GenBank/DDBJ databases">
        <authorList>
            <person name="Van Ghelder C."/>
            <person name="Rancurel C."/>
        </authorList>
    </citation>
    <scope>NUCLEOTIDE SEQUENCE</scope>
    <source>
        <strain evidence="3">CNCM I-4278</strain>
    </source>
</reference>
<dbReference type="AlphaFoldDB" id="A0A9W4UD90"/>
<dbReference type="Proteomes" id="UP001152607">
    <property type="component" value="Unassembled WGS sequence"/>
</dbReference>
<protein>
    <submittedName>
        <fullName evidence="3">Uncharacterized protein</fullName>
    </submittedName>
</protein>
<evidence type="ECO:0000256" key="1">
    <source>
        <dbReference type="SAM" id="Coils"/>
    </source>
</evidence>
<dbReference type="EMBL" id="CAOQHR010000003">
    <property type="protein sequence ID" value="CAI6332597.1"/>
    <property type="molecule type" value="Genomic_DNA"/>
</dbReference>
<keyword evidence="1" id="KW-0175">Coiled coil</keyword>
<gene>
    <name evidence="3" type="ORF">PDIGIT_LOCUS5623</name>
</gene>
<evidence type="ECO:0000313" key="3">
    <source>
        <dbReference type="EMBL" id="CAI6332597.1"/>
    </source>
</evidence>
<feature type="region of interest" description="Disordered" evidence="2">
    <location>
        <begin position="1"/>
        <end position="33"/>
    </location>
</feature>
<name>A0A9W4UD90_9PLEO</name>
<feature type="region of interest" description="Disordered" evidence="2">
    <location>
        <begin position="139"/>
        <end position="162"/>
    </location>
</feature>
<comment type="caution">
    <text evidence="3">The sequence shown here is derived from an EMBL/GenBank/DDBJ whole genome shotgun (WGS) entry which is preliminary data.</text>
</comment>